<keyword evidence="3" id="KW-1185">Reference proteome</keyword>
<dbReference type="EMBL" id="WKJK01000002">
    <property type="protein sequence ID" value="MRW88982.1"/>
    <property type="molecule type" value="Genomic_DNA"/>
</dbReference>
<feature type="transmembrane region" description="Helical" evidence="1">
    <location>
        <begin position="226"/>
        <end position="244"/>
    </location>
</feature>
<dbReference type="Proteomes" id="UP000433309">
    <property type="component" value="Unassembled WGS sequence"/>
</dbReference>
<feature type="transmembrane region" description="Helical" evidence="1">
    <location>
        <begin position="78"/>
        <end position="100"/>
    </location>
</feature>
<feature type="transmembrane region" description="Helical" evidence="1">
    <location>
        <begin position="42"/>
        <end position="66"/>
    </location>
</feature>
<sequence length="367" mass="40625">MSTTASSRNLALDVFRGLTLALMIVVNTPGGEASYAPLEHAVWHGFTLTDLVFPSFLFVVGGAMCLSMKKFEGRDEAYFLRTVAKRGGLIFLLGYLLYWFPFFTPEFTLSPIAATRIMGVLQRIGLCYFCAALIVRYGGLRGALAFSVAALLGYWWLLYQFGDYTLTGNAVLKLDLALLGAPHMYHGEGVAFDPEGILSTLPSIVNVLAGYAAALWLQRRGRTPRALLALVAAGVACLLLAIGWDGLLPINKKIWTSSFVACTVGWDLLILAALVWLIDIAGLRFGLYFFEVFGKNTLFIYLLADVMVIVLARVQVGGVMLYRWLYQTLFLSWAEPLPASLLFALAYMLACWLVAYLMDLRKIYIKL</sequence>
<comment type="caution">
    <text evidence="2">The sequence shown here is derived from an EMBL/GenBank/DDBJ whole genome shotgun (WGS) entry which is preliminary data.</text>
</comment>
<dbReference type="AlphaFoldDB" id="A0A6I2KU62"/>
<feature type="transmembrane region" description="Helical" evidence="1">
    <location>
        <begin position="12"/>
        <end position="30"/>
    </location>
</feature>
<feature type="transmembrane region" description="Helical" evidence="1">
    <location>
        <begin position="142"/>
        <end position="159"/>
    </location>
</feature>
<accession>A0A6I2KU62</accession>
<dbReference type="RefSeq" id="WP_154373064.1">
    <property type="nucleotide sequence ID" value="NZ_WKJK01000002.1"/>
</dbReference>
<feature type="transmembrane region" description="Helical" evidence="1">
    <location>
        <begin position="299"/>
        <end position="325"/>
    </location>
</feature>
<evidence type="ECO:0000256" key="1">
    <source>
        <dbReference type="SAM" id="Phobius"/>
    </source>
</evidence>
<dbReference type="PANTHER" id="PTHR31061:SF24">
    <property type="entry name" value="LD22376P"/>
    <property type="match status" value="1"/>
</dbReference>
<reference evidence="2 3" key="1">
    <citation type="submission" date="2019-11" db="EMBL/GenBank/DDBJ databases">
        <title>Novel species isolated from a subtropical stream in China.</title>
        <authorList>
            <person name="Lu H."/>
        </authorList>
    </citation>
    <scope>NUCLEOTIDE SEQUENCE [LARGE SCALE GENOMIC DNA]</scope>
    <source>
        <strain evidence="2 3">FT80W</strain>
    </source>
</reference>
<feature type="transmembrane region" description="Helical" evidence="1">
    <location>
        <begin position="197"/>
        <end position="217"/>
    </location>
</feature>
<protein>
    <submittedName>
        <fullName evidence="2">DUF5009 domain-containing protein</fullName>
    </submittedName>
</protein>
<feature type="transmembrane region" description="Helical" evidence="1">
    <location>
        <begin position="264"/>
        <end position="287"/>
    </location>
</feature>
<organism evidence="2 3">
    <name type="scientific">Duganella guangzhouensis</name>
    <dbReference type="NCBI Taxonomy" id="2666084"/>
    <lineage>
        <taxon>Bacteria</taxon>
        <taxon>Pseudomonadati</taxon>
        <taxon>Pseudomonadota</taxon>
        <taxon>Betaproteobacteria</taxon>
        <taxon>Burkholderiales</taxon>
        <taxon>Oxalobacteraceae</taxon>
        <taxon>Telluria group</taxon>
        <taxon>Duganella</taxon>
    </lineage>
</organism>
<keyword evidence="1" id="KW-1133">Transmembrane helix</keyword>
<name>A0A6I2KU62_9BURK</name>
<dbReference type="PANTHER" id="PTHR31061">
    <property type="entry name" value="LD22376P"/>
    <property type="match status" value="1"/>
</dbReference>
<evidence type="ECO:0000313" key="3">
    <source>
        <dbReference type="Proteomes" id="UP000433309"/>
    </source>
</evidence>
<feature type="transmembrane region" description="Helical" evidence="1">
    <location>
        <begin position="112"/>
        <end position="135"/>
    </location>
</feature>
<proteinExistence type="predicted"/>
<feature type="transmembrane region" description="Helical" evidence="1">
    <location>
        <begin position="337"/>
        <end position="358"/>
    </location>
</feature>
<keyword evidence="1" id="KW-0472">Membrane</keyword>
<evidence type="ECO:0000313" key="2">
    <source>
        <dbReference type="EMBL" id="MRW88982.1"/>
    </source>
</evidence>
<keyword evidence="1" id="KW-0812">Transmembrane</keyword>
<gene>
    <name evidence="2" type="ORF">GJ699_03195</name>
</gene>